<keyword evidence="1" id="KW-0677">Repeat</keyword>
<evidence type="ECO:0000313" key="5">
    <source>
        <dbReference type="EMBL" id="RJT18147.1"/>
    </source>
</evidence>
<evidence type="ECO:0000313" key="6">
    <source>
        <dbReference type="Proteomes" id="UP000276295"/>
    </source>
</evidence>
<dbReference type="PROSITE" id="PS50005">
    <property type="entry name" value="TPR"/>
    <property type="match status" value="1"/>
</dbReference>
<reference evidence="5 6" key="1">
    <citation type="submission" date="2018-09" db="EMBL/GenBank/DDBJ databases">
        <title>Draft genome sequence of Buttiauxella izardii CCUG 35510T.</title>
        <authorList>
            <person name="Salva-Serra F."/>
            <person name="Marathe N."/>
            <person name="Moore E."/>
            <person name="Stadler-Svensson L."/>
            <person name="Engstrom-Jakobsson H."/>
        </authorList>
    </citation>
    <scope>NUCLEOTIDE SEQUENCE [LARGE SCALE GENOMIC DNA]</scope>
    <source>
        <strain evidence="5 6">CCUG 35510</strain>
    </source>
</reference>
<comment type="caution">
    <text evidence="5">The sequence shown here is derived from an EMBL/GenBank/DDBJ whole genome shotgun (WGS) entry which is preliminary data.</text>
</comment>
<keyword evidence="2 3" id="KW-0802">TPR repeat</keyword>
<dbReference type="PANTHER" id="PTHR44943">
    <property type="entry name" value="CELLULOSE SYNTHASE OPERON PROTEIN C"/>
    <property type="match status" value="1"/>
</dbReference>
<organism evidence="5 6">
    <name type="scientific">Buttiauxella izardii</name>
    <dbReference type="NCBI Taxonomy" id="82991"/>
    <lineage>
        <taxon>Bacteria</taxon>
        <taxon>Pseudomonadati</taxon>
        <taxon>Pseudomonadota</taxon>
        <taxon>Gammaproteobacteria</taxon>
        <taxon>Enterobacterales</taxon>
        <taxon>Enterobacteriaceae</taxon>
        <taxon>Buttiauxella</taxon>
    </lineage>
</organism>
<dbReference type="SMART" id="SM00028">
    <property type="entry name" value="TPR"/>
    <property type="match status" value="3"/>
</dbReference>
<evidence type="ECO:0000256" key="1">
    <source>
        <dbReference type="ARBA" id="ARBA00022737"/>
    </source>
</evidence>
<dbReference type="AlphaFoldDB" id="A0A3A5JSI9"/>
<keyword evidence="6" id="KW-1185">Reference proteome</keyword>
<evidence type="ECO:0000256" key="4">
    <source>
        <dbReference type="SAM" id="SignalP"/>
    </source>
</evidence>
<feature type="chain" id="PRO_5017285389" evidence="4">
    <location>
        <begin position="17"/>
        <end position="388"/>
    </location>
</feature>
<feature type="signal peptide" evidence="4">
    <location>
        <begin position="1"/>
        <end position="16"/>
    </location>
</feature>
<feature type="repeat" description="TPR" evidence="3">
    <location>
        <begin position="267"/>
        <end position="300"/>
    </location>
</feature>
<evidence type="ECO:0000256" key="2">
    <source>
        <dbReference type="ARBA" id="ARBA00022803"/>
    </source>
</evidence>
<accession>A0A3A5JSI9</accession>
<keyword evidence="4" id="KW-0732">Signal</keyword>
<evidence type="ECO:0000256" key="3">
    <source>
        <dbReference type="PROSITE-ProRule" id="PRU00339"/>
    </source>
</evidence>
<dbReference type="Proteomes" id="UP000276295">
    <property type="component" value="Unassembled WGS sequence"/>
</dbReference>
<dbReference type="InterPro" id="IPR011990">
    <property type="entry name" value="TPR-like_helical_dom_sf"/>
</dbReference>
<sequence>MSVLAASLSVSFLSQAAQSNIEILSATVKDQKIADAQVVVQHNGESSLATTSDASGKASFTSTNADTSDNIIIIKKNGYSTLIAKCPCDGMSYALSPAMKGLDSMRIVLSWGATPSDLDSHIAYPGNHIYFNHPEGHDGNLDVDDTDSYGPETITLTKREGGQNYVYAVHDYSDQNDPQTSQLSNSQAKVFVYVGESLVRTYYIPQGKTGNLWTVFRINENGEIEDINKLKGVSLPADKINSDLSSLVKEGSAIDTATWSDANIEQSKSLNLKGEAAYKAKNYEDAIYYFTEAINYYSDNGKAYGNLGLTYQKVGRTAEAIWANRKAIALASGNNAATIRAGANYNIGKIYEAANQYADALVYYKNAKNEKQNAVYDNAIERVSSKVN</sequence>
<gene>
    <name evidence="5" type="ORF">D6029_21010</name>
</gene>
<dbReference type="PANTHER" id="PTHR44943:SF10">
    <property type="match status" value="1"/>
</dbReference>
<dbReference type="OrthoDB" id="5624957at2"/>
<proteinExistence type="predicted"/>
<dbReference type="InterPro" id="IPR019734">
    <property type="entry name" value="TPR_rpt"/>
</dbReference>
<dbReference type="EMBL" id="QZWH01000060">
    <property type="protein sequence ID" value="RJT18147.1"/>
    <property type="molecule type" value="Genomic_DNA"/>
</dbReference>
<dbReference type="Gene3D" id="1.25.40.10">
    <property type="entry name" value="Tetratricopeptide repeat domain"/>
    <property type="match status" value="1"/>
</dbReference>
<dbReference type="SUPFAM" id="SSF48452">
    <property type="entry name" value="TPR-like"/>
    <property type="match status" value="1"/>
</dbReference>
<protein>
    <submittedName>
        <fullName evidence="5">Uncharacterized protein</fullName>
    </submittedName>
</protein>
<name>A0A3A5JSI9_9ENTR</name>
<dbReference type="InterPro" id="IPR051685">
    <property type="entry name" value="Ycf3/AcsC/BcsC/TPR_MFPF"/>
</dbReference>